<feature type="region of interest" description="Disordered" evidence="1">
    <location>
        <begin position="45"/>
        <end position="74"/>
    </location>
</feature>
<protein>
    <submittedName>
        <fullName evidence="2">Uncharacterized protein</fullName>
    </submittedName>
</protein>
<name>A0A166BMV4_EXIGL</name>
<accession>A0A166BMV4</accession>
<feature type="region of interest" description="Disordered" evidence="1">
    <location>
        <begin position="228"/>
        <end position="260"/>
    </location>
</feature>
<feature type="compositionally biased region" description="Low complexity" evidence="1">
    <location>
        <begin position="113"/>
        <end position="124"/>
    </location>
</feature>
<dbReference type="EMBL" id="KV425887">
    <property type="protein sequence ID" value="KZW02540.1"/>
    <property type="molecule type" value="Genomic_DNA"/>
</dbReference>
<keyword evidence="3" id="KW-1185">Reference proteome</keyword>
<organism evidence="2 3">
    <name type="scientific">Exidia glandulosa HHB12029</name>
    <dbReference type="NCBI Taxonomy" id="1314781"/>
    <lineage>
        <taxon>Eukaryota</taxon>
        <taxon>Fungi</taxon>
        <taxon>Dikarya</taxon>
        <taxon>Basidiomycota</taxon>
        <taxon>Agaricomycotina</taxon>
        <taxon>Agaricomycetes</taxon>
        <taxon>Auriculariales</taxon>
        <taxon>Exidiaceae</taxon>
        <taxon>Exidia</taxon>
    </lineage>
</organism>
<feature type="region of interest" description="Disordered" evidence="1">
    <location>
        <begin position="113"/>
        <end position="205"/>
    </location>
</feature>
<feature type="region of interest" description="Disordered" evidence="1">
    <location>
        <begin position="1"/>
        <end position="22"/>
    </location>
</feature>
<reference evidence="2 3" key="1">
    <citation type="journal article" date="2016" name="Mol. Biol. Evol.">
        <title>Comparative Genomics of Early-Diverging Mushroom-Forming Fungi Provides Insights into the Origins of Lignocellulose Decay Capabilities.</title>
        <authorList>
            <person name="Nagy L.G."/>
            <person name="Riley R."/>
            <person name="Tritt A."/>
            <person name="Adam C."/>
            <person name="Daum C."/>
            <person name="Floudas D."/>
            <person name="Sun H."/>
            <person name="Yadav J.S."/>
            <person name="Pangilinan J."/>
            <person name="Larsson K.H."/>
            <person name="Matsuura K."/>
            <person name="Barry K."/>
            <person name="Labutti K."/>
            <person name="Kuo R."/>
            <person name="Ohm R.A."/>
            <person name="Bhattacharya S.S."/>
            <person name="Shirouzu T."/>
            <person name="Yoshinaga Y."/>
            <person name="Martin F.M."/>
            <person name="Grigoriev I.V."/>
            <person name="Hibbett D.S."/>
        </authorList>
    </citation>
    <scope>NUCLEOTIDE SEQUENCE [LARGE SCALE GENOMIC DNA]</scope>
    <source>
        <strain evidence="2 3">HHB12029</strain>
    </source>
</reference>
<sequence length="260" mass="28250">MDPRQYEPADDGDDDDAMFSPRTQLLSPELPEVYVARHTCHASCTLSPSPGSSSGRRHPPKTHAASHVTRPTLRACRCPSRTFARNVPPNASSGWPALLSTSAACAVSFARRATSSTQSQSAQTRRSRTPATPAPVPSRSKSSTRPRARRASRLPRSSNSTRPSSPAPSRRLPAPRLRSTASPPNATAPKPMLQSPATPRARRLNVSKYNRRVKKVCAKAASWDVARECSPDSPAPWRMFKRTPWPSLRPGPTGSLTVHP</sequence>
<feature type="compositionally biased region" description="Basic residues" evidence="1">
    <location>
        <begin position="142"/>
        <end position="153"/>
    </location>
</feature>
<dbReference type="InParanoid" id="A0A166BMV4"/>
<feature type="compositionally biased region" description="Acidic residues" evidence="1">
    <location>
        <begin position="8"/>
        <end position="17"/>
    </location>
</feature>
<gene>
    <name evidence="2" type="ORF">EXIGLDRAFT_414728</name>
</gene>
<evidence type="ECO:0000313" key="3">
    <source>
        <dbReference type="Proteomes" id="UP000077266"/>
    </source>
</evidence>
<evidence type="ECO:0000256" key="1">
    <source>
        <dbReference type="SAM" id="MobiDB-lite"/>
    </source>
</evidence>
<dbReference type="Proteomes" id="UP000077266">
    <property type="component" value="Unassembled WGS sequence"/>
</dbReference>
<evidence type="ECO:0000313" key="2">
    <source>
        <dbReference type="EMBL" id="KZW02540.1"/>
    </source>
</evidence>
<feature type="compositionally biased region" description="Low complexity" evidence="1">
    <location>
        <begin position="154"/>
        <end position="181"/>
    </location>
</feature>
<proteinExistence type="predicted"/>
<dbReference type="AlphaFoldDB" id="A0A166BMV4"/>